<dbReference type="Pfam" id="PF00083">
    <property type="entry name" value="Sugar_tr"/>
    <property type="match status" value="1"/>
</dbReference>
<dbReference type="InterPro" id="IPR020846">
    <property type="entry name" value="MFS_dom"/>
</dbReference>
<evidence type="ECO:0000256" key="8">
    <source>
        <dbReference type="SAM" id="Phobius"/>
    </source>
</evidence>
<comment type="subcellular location">
    <subcellularLocation>
        <location evidence="4">Basal cell membrane</location>
        <topology evidence="4">Multi-pass membrane protein</topology>
    </subcellularLocation>
</comment>
<feature type="transmembrane region" description="Helical" evidence="8">
    <location>
        <begin position="253"/>
        <end position="272"/>
    </location>
</feature>
<keyword evidence="2 8" id="KW-1133">Transmembrane helix</keyword>
<evidence type="ECO:0000256" key="1">
    <source>
        <dbReference type="ARBA" id="ARBA00022692"/>
    </source>
</evidence>
<dbReference type="KEGG" id="char:105903184"/>
<evidence type="ECO:0000313" key="10">
    <source>
        <dbReference type="Proteomes" id="UP000515152"/>
    </source>
</evidence>
<dbReference type="PANTHER" id="PTHR24064">
    <property type="entry name" value="SOLUTE CARRIER FAMILY 22 MEMBER"/>
    <property type="match status" value="1"/>
</dbReference>
<dbReference type="SUPFAM" id="SSF103473">
    <property type="entry name" value="MFS general substrate transporter"/>
    <property type="match status" value="1"/>
</dbReference>
<dbReference type="Proteomes" id="UP000515152">
    <property type="component" value="Chromosome 9"/>
</dbReference>
<accession>A0A6P3W2E5</accession>
<feature type="transmembrane region" description="Helical" evidence="8">
    <location>
        <begin position="197"/>
        <end position="218"/>
    </location>
</feature>
<dbReference type="GO" id="GO:0022857">
    <property type="term" value="F:transmembrane transporter activity"/>
    <property type="evidence" value="ECO:0007669"/>
    <property type="project" value="InterPro"/>
</dbReference>
<protein>
    <recommendedName>
        <fullName evidence="5">Solute carrier family 22 member 6</fullName>
    </recommendedName>
    <alternativeName>
        <fullName evidence="7">Organic anion transporter 1</fullName>
    </alternativeName>
    <alternativeName>
        <fullName evidence="6">Renal organic anion transporter 1</fullName>
    </alternativeName>
</protein>
<keyword evidence="10" id="KW-1185">Reference proteome</keyword>
<evidence type="ECO:0000256" key="7">
    <source>
        <dbReference type="ARBA" id="ARBA00042362"/>
    </source>
</evidence>
<feature type="transmembrane region" description="Helical" evidence="8">
    <location>
        <begin position="171"/>
        <end position="191"/>
    </location>
</feature>
<dbReference type="OrthoDB" id="2544694at2759"/>
<feature type="transmembrane region" description="Helical" evidence="8">
    <location>
        <begin position="20"/>
        <end position="37"/>
    </location>
</feature>
<feature type="transmembrane region" description="Helical" evidence="8">
    <location>
        <begin position="460"/>
        <end position="481"/>
    </location>
</feature>
<evidence type="ECO:0000256" key="6">
    <source>
        <dbReference type="ARBA" id="ARBA00041768"/>
    </source>
</evidence>
<gene>
    <name evidence="11" type="primary">LOC105903184</name>
</gene>
<evidence type="ECO:0000256" key="2">
    <source>
        <dbReference type="ARBA" id="ARBA00022989"/>
    </source>
</evidence>
<sequence length="545" mass="60842">MKFENLLVEVGGFGRHQVMVILLLVIPRITLPFHFLLNNFIAFVPSHHCDISVLEAEGGLENLTPEQRLTVSIPSQEDGELSSCQIFPEPQLHLLNDSSNMTHLPVVQCQGGWVFDNSSFSSTLATEWDLVCDRNGMTKATATIFFIGVMVGAALFGSLSDRYGRKRMLLVSYLSAIFFSVASAFSHNFAMFAVMRFFTGLAITGISIISMVLCVEWVDIDHRTLVGVMISLDWSTGTVLLPAIAYLIKDWRYLVIACTSPLALATVTWWWLPESARWLIANGRLEEAHYYLTRCARANNREQVMMDMKPQGLSTVIMSEDRGKRKYTYLDLVRTPKLRRLAMLTGITWYGVAFTYYGISLNITGFGLNIYLTQMIYGAIELPAKILIYFSLDKLGRRFSQGGTLLATGTCLAVNLFVPFHMTLVRTVVAILGKGFSEASFTCVFLYTTELYPTVLRQNGLGYSSFVARAGVSLAPLVMLLEGVWGPMPQVMFCCVAVTAGLLALLLPETQNVRLPETIEDVEQTRKRSISTSEHWKESESVPIN</sequence>
<name>A0A6P3W2E5_CLUHA</name>
<feature type="transmembrane region" description="Helical" evidence="8">
    <location>
        <begin position="341"/>
        <end position="359"/>
    </location>
</feature>
<evidence type="ECO:0000313" key="11">
    <source>
        <dbReference type="RefSeq" id="XP_012686349.1"/>
    </source>
</evidence>
<keyword evidence="1 8" id="KW-0812">Transmembrane</keyword>
<dbReference type="InterPro" id="IPR005828">
    <property type="entry name" value="MFS_sugar_transport-like"/>
</dbReference>
<dbReference type="GeneID" id="105903184"/>
<proteinExistence type="predicted"/>
<dbReference type="InterPro" id="IPR036259">
    <property type="entry name" value="MFS_trans_sf"/>
</dbReference>
<evidence type="ECO:0000256" key="4">
    <source>
        <dbReference type="ARBA" id="ARBA00034696"/>
    </source>
</evidence>
<dbReference type="FunFam" id="1.20.1250.20:FF:000023">
    <property type="entry name" value="Solute carrier family 22 member 6"/>
    <property type="match status" value="1"/>
</dbReference>
<evidence type="ECO:0000256" key="5">
    <source>
        <dbReference type="ARBA" id="ARBA00039897"/>
    </source>
</evidence>
<dbReference type="PROSITE" id="PS50850">
    <property type="entry name" value="MFS"/>
    <property type="match status" value="1"/>
</dbReference>
<dbReference type="AlphaFoldDB" id="A0A6P3W2E5"/>
<feature type="transmembrane region" description="Helical" evidence="8">
    <location>
        <begin position="404"/>
        <end position="422"/>
    </location>
</feature>
<feature type="transmembrane region" description="Helical" evidence="8">
    <location>
        <begin position="371"/>
        <end position="392"/>
    </location>
</feature>
<feature type="transmembrane region" description="Helical" evidence="8">
    <location>
        <begin position="225"/>
        <end position="247"/>
    </location>
</feature>
<dbReference type="GO" id="GO:0009925">
    <property type="term" value="C:basal plasma membrane"/>
    <property type="evidence" value="ECO:0007669"/>
    <property type="project" value="UniProtKB-SubCell"/>
</dbReference>
<organism evidence="10 11">
    <name type="scientific">Clupea harengus</name>
    <name type="common">Atlantic herring</name>
    <dbReference type="NCBI Taxonomy" id="7950"/>
    <lineage>
        <taxon>Eukaryota</taxon>
        <taxon>Metazoa</taxon>
        <taxon>Chordata</taxon>
        <taxon>Craniata</taxon>
        <taxon>Vertebrata</taxon>
        <taxon>Euteleostomi</taxon>
        <taxon>Actinopterygii</taxon>
        <taxon>Neopterygii</taxon>
        <taxon>Teleostei</taxon>
        <taxon>Clupei</taxon>
        <taxon>Clupeiformes</taxon>
        <taxon>Clupeoidei</taxon>
        <taxon>Clupeidae</taxon>
        <taxon>Clupea</taxon>
    </lineage>
</organism>
<evidence type="ECO:0000259" key="9">
    <source>
        <dbReference type="PROSITE" id="PS50850"/>
    </source>
</evidence>
<reference evidence="11" key="1">
    <citation type="submission" date="2025-08" db="UniProtKB">
        <authorList>
            <consortium name="RefSeq"/>
        </authorList>
    </citation>
    <scope>IDENTIFICATION</scope>
</reference>
<keyword evidence="3 8" id="KW-0472">Membrane</keyword>
<feature type="transmembrane region" description="Helical" evidence="8">
    <location>
        <begin position="140"/>
        <end position="159"/>
    </location>
</feature>
<feature type="transmembrane region" description="Helical" evidence="8">
    <location>
        <begin position="487"/>
        <end position="507"/>
    </location>
</feature>
<dbReference type="Gene3D" id="1.20.1250.20">
    <property type="entry name" value="MFS general substrate transporter like domains"/>
    <property type="match status" value="1"/>
</dbReference>
<evidence type="ECO:0000256" key="3">
    <source>
        <dbReference type="ARBA" id="ARBA00023136"/>
    </source>
</evidence>
<feature type="domain" description="Major facilitator superfamily (MFS) profile" evidence="9">
    <location>
        <begin position="86"/>
        <end position="512"/>
    </location>
</feature>
<feature type="transmembrane region" description="Helical" evidence="8">
    <location>
        <begin position="428"/>
        <end position="448"/>
    </location>
</feature>
<dbReference type="RefSeq" id="XP_012686349.1">
    <property type="nucleotide sequence ID" value="XM_012830895.2"/>
</dbReference>